<dbReference type="GO" id="GO:0004527">
    <property type="term" value="F:exonuclease activity"/>
    <property type="evidence" value="ECO:0007669"/>
    <property type="project" value="UniProtKB-KW"/>
</dbReference>
<dbReference type="InterPro" id="IPR000160">
    <property type="entry name" value="GGDEF_dom"/>
</dbReference>
<dbReference type="GO" id="GO:0005524">
    <property type="term" value="F:ATP binding"/>
    <property type="evidence" value="ECO:0007669"/>
    <property type="project" value="UniProtKB-KW"/>
</dbReference>
<evidence type="ECO:0000313" key="13">
    <source>
        <dbReference type="EMBL" id="NIK73935.1"/>
    </source>
</evidence>
<organism evidence="13 14">
    <name type="scientific">Thermonema lapsum</name>
    <dbReference type="NCBI Taxonomy" id="28195"/>
    <lineage>
        <taxon>Bacteria</taxon>
        <taxon>Pseudomonadati</taxon>
        <taxon>Bacteroidota</taxon>
        <taxon>Cytophagia</taxon>
        <taxon>Cytophagales</taxon>
        <taxon>Thermonemataceae</taxon>
        <taxon>Thermonema</taxon>
    </lineage>
</organism>
<sequence length="771" mass="88221">MASEYLHILWQGIYDVLRMEKNAEEAQALLSNSVEGCGLQLPTNLENQHISIKQDACLRSIFKHVKLNHGLLSEKKFAYLPMPLYTWSELERVHGKEKAASPYFPLEESEAKQKAPDCYKELIKHLAAELEKMKSLRSEEAYKTVLFELCKKYMFRLPARHTIQEGAEYISLFDEVRVAAAKQAIATQQNTTPAQARYVLLKGDFKGIQDFIYGEVSQEEAGEAKGTARNLRARSFLVSFLTDYFAGYILEKLGLEAANLLYAGGGHFLLLASLLPEGKSIEEIEQEINELLKQFGSATFLLAATEPLSEQDLDQHFSSRMQELGFALQRKKAQAHLQYLPDILESLKKRKGYSPSFMEKLGRELPYLDALIELRFDKNSLSENEKKTLKEEALFHLETKTDTRYFFPYSIDRKEVNKPPIWEKKQAYRVIYLNYPKPTAYIPYDNERTGSYTYRLFGTYAPSKKEKDGHVRTLDFSELAALSYNESESLSYPLLGVLRLDVDNLGALFEIGLGEKASVLHTASLSRELAFFFSHYINYLAEQFQIYVLYAGGDDAFVVGSWYNILHFADELRQRFSAFCVENKNLTFSAGIFFCHDHFPVPKFAELAAEAEEAAKGMYALRQKNCHTNAKNAVSVFGVVMGWGLYSQMLKFAGTLLKHTATQEEGDTKEGKISRSMVHRILRIIKVSFKNQQEVDVMELRRSMVGLHYWFARRGYTHEVIEKAELEVVKEVIKVILQAFSEKPASPKDMLLRAYILPTSYVLIKTRKLKN</sequence>
<dbReference type="PROSITE" id="PS50887">
    <property type="entry name" value="GGDEF"/>
    <property type="match status" value="1"/>
</dbReference>
<dbReference type="InterPro" id="IPR052117">
    <property type="entry name" value="Cas10/Csm1_subtype-III-A"/>
</dbReference>
<evidence type="ECO:0000259" key="12">
    <source>
        <dbReference type="PROSITE" id="PS50887"/>
    </source>
</evidence>
<dbReference type="PANTHER" id="PTHR36528">
    <property type="entry name" value="CRISPR SYSTEM SINGLE-STRAND-SPECIFIC DEOXYRIBONUCLEASE CAS10/CSM1 (SUBTYPE III-A)"/>
    <property type="match status" value="1"/>
</dbReference>
<evidence type="ECO:0000256" key="7">
    <source>
        <dbReference type="ARBA" id="ARBA00022801"/>
    </source>
</evidence>
<dbReference type="GO" id="GO:0016740">
    <property type="term" value="F:transferase activity"/>
    <property type="evidence" value="ECO:0007669"/>
    <property type="project" value="UniProtKB-KW"/>
</dbReference>
<dbReference type="Pfam" id="PF18211">
    <property type="entry name" value="Csm1_B"/>
    <property type="match status" value="1"/>
</dbReference>
<keyword evidence="4" id="KW-0540">Nuclease</keyword>
<comment type="similarity">
    <text evidence="1">Belongs to the CRISPR-associated Cas10/Csm1 family.</text>
</comment>
<dbReference type="RefSeq" id="WP_166919188.1">
    <property type="nucleotide sequence ID" value="NZ_JAASRN010000002.1"/>
</dbReference>
<keyword evidence="9" id="KW-0067">ATP-binding</keyword>
<dbReference type="InterPro" id="IPR043128">
    <property type="entry name" value="Rev_trsase/Diguanyl_cyclase"/>
</dbReference>
<reference evidence="13 14" key="1">
    <citation type="submission" date="2020-03" db="EMBL/GenBank/DDBJ databases">
        <title>Genomic Encyclopedia of Type Strains, Phase IV (KMG-IV): sequencing the most valuable type-strain genomes for metagenomic binning, comparative biology and taxonomic classification.</title>
        <authorList>
            <person name="Goeker M."/>
        </authorList>
    </citation>
    <scope>NUCLEOTIDE SEQUENCE [LARGE SCALE GENOMIC DNA]</scope>
    <source>
        <strain evidence="13 14">DSM 5718</strain>
    </source>
</reference>
<keyword evidence="8" id="KW-0269">Exonuclease</keyword>
<evidence type="ECO:0000256" key="3">
    <source>
        <dbReference type="ARBA" id="ARBA00022679"/>
    </source>
</evidence>
<dbReference type="InterPro" id="IPR041062">
    <property type="entry name" value="Csm1_B"/>
</dbReference>
<evidence type="ECO:0000256" key="11">
    <source>
        <dbReference type="ARBA" id="ARBA00032922"/>
    </source>
</evidence>
<name>A0A846MR49_9BACT</name>
<dbReference type="InterPro" id="IPR013408">
    <property type="entry name" value="Cas10/Csm1"/>
</dbReference>
<accession>A0A846MR49</accession>
<keyword evidence="5" id="KW-0547">Nucleotide-binding</keyword>
<comment type="caution">
    <text evidence="13">The sequence shown here is derived from an EMBL/GenBank/DDBJ whole genome shotgun (WGS) entry which is preliminary data.</text>
</comment>
<gene>
    <name evidence="13" type="ORF">FHS56_001448</name>
</gene>
<evidence type="ECO:0000256" key="9">
    <source>
        <dbReference type="ARBA" id="ARBA00022840"/>
    </source>
</evidence>
<keyword evidence="14" id="KW-1185">Reference proteome</keyword>
<evidence type="ECO:0000256" key="5">
    <source>
        <dbReference type="ARBA" id="ARBA00022741"/>
    </source>
</evidence>
<dbReference type="Pfam" id="PF22335">
    <property type="entry name" value="Cas10-Cmr2_palm2"/>
    <property type="match status" value="1"/>
</dbReference>
<evidence type="ECO:0000256" key="4">
    <source>
        <dbReference type="ARBA" id="ARBA00022722"/>
    </source>
</evidence>
<proteinExistence type="inferred from homology"/>
<keyword evidence="10" id="KW-0051">Antiviral defense</keyword>
<evidence type="ECO:0000256" key="2">
    <source>
        <dbReference type="ARBA" id="ARBA00014333"/>
    </source>
</evidence>
<evidence type="ECO:0000256" key="6">
    <source>
        <dbReference type="ARBA" id="ARBA00022759"/>
    </source>
</evidence>
<dbReference type="AlphaFoldDB" id="A0A846MR49"/>
<evidence type="ECO:0000256" key="8">
    <source>
        <dbReference type="ARBA" id="ARBA00022839"/>
    </source>
</evidence>
<dbReference type="PANTHER" id="PTHR36528:SF1">
    <property type="entry name" value="CRISPR SYSTEM SINGLE-STRAND-SPECIFIC DEOXYRIBONUCLEASE CAS10_CSM1 (SUBTYPE III-A)"/>
    <property type="match status" value="1"/>
</dbReference>
<evidence type="ECO:0000256" key="10">
    <source>
        <dbReference type="ARBA" id="ARBA00023118"/>
    </source>
</evidence>
<evidence type="ECO:0000256" key="1">
    <source>
        <dbReference type="ARBA" id="ARBA00005700"/>
    </source>
</evidence>
<feature type="domain" description="GGDEF" evidence="12">
    <location>
        <begin position="493"/>
        <end position="639"/>
    </location>
</feature>
<keyword evidence="7" id="KW-0378">Hydrolase</keyword>
<keyword evidence="6" id="KW-0255">Endonuclease</keyword>
<dbReference type="EMBL" id="JAASRN010000002">
    <property type="protein sequence ID" value="NIK73935.1"/>
    <property type="molecule type" value="Genomic_DNA"/>
</dbReference>
<dbReference type="Proteomes" id="UP000537126">
    <property type="component" value="Unassembled WGS sequence"/>
</dbReference>
<dbReference type="InterPro" id="IPR054767">
    <property type="entry name" value="Cas10-Cmr2_palm2"/>
</dbReference>
<protein>
    <recommendedName>
        <fullName evidence="2">CRISPR system single-strand-specific deoxyribonuclease Cas10/Csm1 (subtype III-A)</fullName>
    </recommendedName>
    <alternativeName>
        <fullName evidence="11">Cyclic oligoadenylate synthase</fullName>
    </alternativeName>
</protein>
<dbReference type="GO" id="GO:0051607">
    <property type="term" value="P:defense response to virus"/>
    <property type="evidence" value="ECO:0007669"/>
    <property type="project" value="UniProtKB-KW"/>
</dbReference>
<keyword evidence="3" id="KW-0808">Transferase</keyword>
<dbReference type="NCBIfam" id="TIGR02578">
    <property type="entry name" value="cas_TM1811_Csm1"/>
    <property type="match status" value="1"/>
</dbReference>
<dbReference type="Gene3D" id="3.30.70.270">
    <property type="match status" value="1"/>
</dbReference>
<dbReference type="GO" id="GO:0004519">
    <property type="term" value="F:endonuclease activity"/>
    <property type="evidence" value="ECO:0007669"/>
    <property type="project" value="UniProtKB-KW"/>
</dbReference>
<evidence type="ECO:0000313" key="14">
    <source>
        <dbReference type="Proteomes" id="UP000537126"/>
    </source>
</evidence>